<evidence type="ECO:0000256" key="1">
    <source>
        <dbReference type="ARBA" id="ARBA00022737"/>
    </source>
</evidence>
<dbReference type="GO" id="GO:0017020">
    <property type="term" value="F:myosin phosphatase regulator activity"/>
    <property type="evidence" value="ECO:0007669"/>
    <property type="project" value="TreeGrafter"/>
</dbReference>
<feature type="compositionally biased region" description="Basic and acidic residues" evidence="3">
    <location>
        <begin position="468"/>
        <end position="478"/>
    </location>
</feature>
<evidence type="ECO:0000256" key="3">
    <source>
        <dbReference type="SAM" id="MobiDB-lite"/>
    </source>
</evidence>
<name>A0A3P6U4M2_LITSI</name>
<evidence type="ECO:0000313" key="5">
    <source>
        <dbReference type="Proteomes" id="UP000277928"/>
    </source>
</evidence>
<protein>
    <submittedName>
        <fullName evidence="4">Uncharacterized protein</fullName>
    </submittedName>
</protein>
<feature type="repeat" description="ANK" evidence="2">
    <location>
        <begin position="115"/>
        <end position="147"/>
    </location>
</feature>
<keyword evidence="2" id="KW-0040">ANK repeat</keyword>
<dbReference type="SUPFAM" id="SSF48403">
    <property type="entry name" value="Ankyrin repeat"/>
    <property type="match status" value="1"/>
</dbReference>
<feature type="repeat" description="ANK" evidence="2">
    <location>
        <begin position="243"/>
        <end position="275"/>
    </location>
</feature>
<keyword evidence="1" id="KW-0677">Repeat</keyword>
<evidence type="ECO:0000256" key="2">
    <source>
        <dbReference type="PROSITE-ProRule" id="PRU00023"/>
    </source>
</evidence>
<dbReference type="Pfam" id="PF12796">
    <property type="entry name" value="Ank_2"/>
    <property type="match status" value="2"/>
</dbReference>
<dbReference type="AlphaFoldDB" id="A0A3P6U4M2"/>
<dbReference type="InterPro" id="IPR036770">
    <property type="entry name" value="Ankyrin_rpt-contain_sf"/>
</dbReference>
<feature type="region of interest" description="Disordered" evidence="3">
    <location>
        <begin position="338"/>
        <end position="375"/>
    </location>
</feature>
<dbReference type="PROSITE" id="PS50088">
    <property type="entry name" value="ANK_REPEAT"/>
    <property type="match status" value="4"/>
</dbReference>
<feature type="compositionally biased region" description="Basic residues" evidence="3">
    <location>
        <begin position="494"/>
        <end position="506"/>
    </location>
</feature>
<dbReference type="STRING" id="42156.A0A3P6U4M2"/>
<dbReference type="InterPro" id="IPR002110">
    <property type="entry name" value="Ankyrin_rpt"/>
</dbReference>
<dbReference type="OMA" id="CAHINVV"/>
<feature type="compositionally biased region" description="Polar residues" evidence="3">
    <location>
        <begin position="418"/>
        <end position="434"/>
    </location>
</feature>
<reference evidence="4 5" key="1">
    <citation type="submission" date="2018-08" db="EMBL/GenBank/DDBJ databases">
        <authorList>
            <person name="Laetsch R D."/>
            <person name="Stevens L."/>
            <person name="Kumar S."/>
            <person name="Blaxter L. M."/>
        </authorList>
    </citation>
    <scope>NUCLEOTIDE SEQUENCE [LARGE SCALE GENOMIC DNA]</scope>
</reference>
<feature type="region of interest" description="Disordered" evidence="3">
    <location>
        <begin position="411"/>
        <end position="523"/>
    </location>
</feature>
<dbReference type="Gene3D" id="1.25.40.20">
    <property type="entry name" value="Ankyrin repeat-containing domain"/>
    <property type="match status" value="2"/>
</dbReference>
<dbReference type="EMBL" id="UYRX01000768">
    <property type="protein sequence ID" value="VDK86090.1"/>
    <property type="molecule type" value="Genomic_DNA"/>
</dbReference>
<dbReference type="InterPro" id="IPR051226">
    <property type="entry name" value="PP1_Regulatory_Subunit"/>
</dbReference>
<accession>A0A3P6U4M2</accession>
<evidence type="ECO:0000313" key="4">
    <source>
        <dbReference type="EMBL" id="VDK86090.1"/>
    </source>
</evidence>
<dbReference type="GO" id="GO:0005737">
    <property type="term" value="C:cytoplasm"/>
    <property type="evidence" value="ECO:0007669"/>
    <property type="project" value="TreeGrafter"/>
</dbReference>
<gene>
    <name evidence="4" type="ORF">NLS_LOCUS7440</name>
</gene>
<dbReference type="PROSITE" id="PS50297">
    <property type="entry name" value="ANK_REP_REGION"/>
    <property type="match status" value="3"/>
</dbReference>
<sequence length="556" mass="62128">MLSYYIICNNGNVCDRFSGKQEEGTVMDHTDLVAELSEIEKMTPAERIALARERRRIQLRNWDEREKQMTPTPPRRQRLKFSPEVALLEATSRGDATEVERLLLEGANPNSHNEDGLTPLHQCAIDNNEQILQLLLRHGADVNAQDTEQWTPLHAAACCAYIDIVRLLIDNGADLLAVNADGNMPYDICDDEATLDVIESEMASRGITQAYIDDQRGAAEKQMLDEMKLLRQEGHPLDVRQPDGSTYLHIAAANGYYDVAAFLLRCGVSPSVRDNDLWMPVHAAACWAQPDLIELLCEYGGDINAKTNNGETALDLCEDTTTRAVIVTVQQQEARKKRLAFGVRDSRRQSRKRKKFESPQQPTANADNPFSARGAIRRLSLRDRSGMTLARMEAQKEQTDLLRSWSKEDVSFGKDDSISTNNSATAGQSVSDNGTHAAGQFEIRRRDSPNKKIIKPSSQKTKPMSPDEWLRKLDKENGCVEDDDEPNLQLQRGGRTRSSQKKKKKASSGTTELTILQNGGGGDLMPSSISTHSIRHPDFPDVIRRHQKTTCCCTIT</sequence>
<dbReference type="Proteomes" id="UP000277928">
    <property type="component" value="Unassembled WGS sequence"/>
</dbReference>
<dbReference type="SMART" id="SM00248">
    <property type="entry name" value="ANK"/>
    <property type="match status" value="4"/>
</dbReference>
<feature type="compositionally biased region" description="Polar residues" evidence="3">
    <location>
        <begin position="359"/>
        <end position="368"/>
    </location>
</feature>
<dbReference type="PRINTS" id="PR01415">
    <property type="entry name" value="ANKYRIN"/>
</dbReference>
<dbReference type="OrthoDB" id="19014at2759"/>
<feature type="repeat" description="ANK" evidence="2">
    <location>
        <begin position="148"/>
        <end position="180"/>
    </location>
</feature>
<dbReference type="PANTHER" id="PTHR24179:SF29">
    <property type="entry name" value="LD46604P"/>
    <property type="match status" value="1"/>
</dbReference>
<proteinExistence type="predicted"/>
<feature type="repeat" description="ANK" evidence="2">
    <location>
        <begin position="276"/>
        <end position="308"/>
    </location>
</feature>
<dbReference type="GO" id="GO:0004857">
    <property type="term" value="F:enzyme inhibitor activity"/>
    <property type="evidence" value="ECO:0007669"/>
    <property type="project" value="TreeGrafter"/>
</dbReference>
<keyword evidence="5" id="KW-1185">Reference proteome</keyword>
<dbReference type="PANTHER" id="PTHR24179">
    <property type="entry name" value="PROTEIN PHOSPHATASE 1 REGULATORY SUBUNIT 12"/>
    <property type="match status" value="1"/>
</dbReference>
<organism evidence="4 5">
    <name type="scientific">Litomosoides sigmodontis</name>
    <name type="common">Filarial nematode worm</name>
    <dbReference type="NCBI Taxonomy" id="42156"/>
    <lineage>
        <taxon>Eukaryota</taxon>
        <taxon>Metazoa</taxon>
        <taxon>Ecdysozoa</taxon>
        <taxon>Nematoda</taxon>
        <taxon>Chromadorea</taxon>
        <taxon>Rhabditida</taxon>
        <taxon>Spirurina</taxon>
        <taxon>Spiruromorpha</taxon>
        <taxon>Filarioidea</taxon>
        <taxon>Onchocercidae</taxon>
        <taxon>Litomosoides</taxon>
    </lineage>
</organism>